<evidence type="ECO:0000313" key="1">
    <source>
        <dbReference type="EMBL" id="MPC42356.1"/>
    </source>
</evidence>
<proteinExistence type="predicted"/>
<reference evidence="1 2" key="1">
    <citation type="submission" date="2019-05" db="EMBL/GenBank/DDBJ databases">
        <title>Another draft genome of Portunus trituberculatus and its Hox gene families provides insights of decapod evolution.</title>
        <authorList>
            <person name="Jeong J.-H."/>
            <person name="Song I."/>
            <person name="Kim S."/>
            <person name="Choi T."/>
            <person name="Kim D."/>
            <person name="Ryu S."/>
            <person name="Kim W."/>
        </authorList>
    </citation>
    <scope>NUCLEOTIDE SEQUENCE [LARGE SCALE GENOMIC DNA]</scope>
    <source>
        <tissue evidence="1">Muscle</tissue>
    </source>
</reference>
<accession>A0A5B7FAL4</accession>
<evidence type="ECO:0000313" key="2">
    <source>
        <dbReference type="Proteomes" id="UP000324222"/>
    </source>
</evidence>
<protein>
    <submittedName>
        <fullName evidence="1">Uncharacterized protein</fullName>
    </submittedName>
</protein>
<sequence length="82" mass="8978">MYCPLWGLKSLDRSQSESCYAPLTPLVLSLCHGIQVLHPPQDMAAALNREVKDITGQLNLGASVAYPFRHRSSSQAHIEDGS</sequence>
<organism evidence="1 2">
    <name type="scientific">Portunus trituberculatus</name>
    <name type="common">Swimming crab</name>
    <name type="synonym">Neptunus trituberculatus</name>
    <dbReference type="NCBI Taxonomy" id="210409"/>
    <lineage>
        <taxon>Eukaryota</taxon>
        <taxon>Metazoa</taxon>
        <taxon>Ecdysozoa</taxon>
        <taxon>Arthropoda</taxon>
        <taxon>Crustacea</taxon>
        <taxon>Multicrustacea</taxon>
        <taxon>Malacostraca</taxon>
        <taxon>Eumalacostraca</taxon>
        <taxon>Eucarida</taxon>
        <taxon>Decapoda</taxon>
        <taxon>Pleocyemata</taxon>
        <taxon>Brachyura</taxon>
        <taxon>Eubrachyura</taxon>
        <taxon>Portunoidea</taxon>
        <taxon>Portunidae</taxon>
        <taxon>Portuninae</taxon>
        <taxon>Portunus</taxon>
    </lineage>
</organism>
<dbReference type="AlphaFoldDB" id="A0A5B7FAL4"/>
<comment type="caution">
    <text evidence="1">The sequence shown here is derived from an EMBL/GenBank/DDBJ whole genome shotgun (WGS) entry which is preliminary data.</text>
</comment>
<keyword evidence="2" id="KW-1185">Reference proteome</keyword>
<dbReference type="EMBL" id="VSRR010005404">
    <property type="protein sequence ID" value="MPC42356.1"/>
    <property type="molecule type" value="Genomic_DNA"/>
</dbReference>
<dbReference type="Proteomes" id="UP000324222">
    <property type="component" value="Unassembled WGS sequence"/>
</dbReference>
<name>A0A5B7FAL4_PORTR</name>
<gene>
    <name evidence="1" type="ORF">E2C01_035977</name>
</gene>